<evidence type="ECO:0000313" key="5">
    <source>
        <dbReference type="Proteomes" id="UP000316714"/>
    </source>
</evidence>
<dbReference type="Proteomes" id="UP000316714">
    <property type="component" value="Unassembled WGS sequence"/>
</dbReference>
<dbReference type="NCBIfam" id="TIGR00277">
    <property type="entry name" value="HDIG"/>
    <property type="match status" value="1"/>
</dbReference>
<feature type="compositionally biased region" description="Pro residues" evidence="1">
    <location>
        <begin position="8"/>
        <end position="22"/>
    </location>
</feature>
<dbReference type="InterPro" id="IPR029016">
    <property type="entry name" value="GAF-like_dom_sf"/>
</dbReference>
<dbReference type="PROSITE" id="PS51832">
    <property type="entry name" value="HD_GYP"/>
    <property type="match status" value="1"/>
</dbReference>
<dbReference type="PROSITE" id="PS51831">
    <property type="entry name" value="HD"/>
    <property type="match status" value="1"/>
</dbReference>
<organism evidence="4 5">
    <name type="scientific">Posidoniimonas corsicana</name>
    <dbReference type="NCBI Taxonomy" id="1938618"/>
    <lineage>
        <taxon>Bacteria</taxon>
        <taxon>Pseudomonadati</taxon>
        <taxon>Planctomycetota</taxon>
        <taxon>Planctomycetia</taxon>
        <taxon>Pirellulales</taxon>
        <taxon>Lacipirellulaceae</taxon>
        <taxon>Posidoniimonas</taxon>
    </lineage>
</organism>
<dbReference type="GO" id="GO:0071111">
    <property type="term" value="F:cyclic-guanylate-specific phosphodiesterase activity"/>
    <property type="evidence" value="ECO:0007669"/>
    <property type="project" value="UniProtKB-EC"/>
</dbReference>
<dbReference type="AlphaFoldDB" id="A0A5C5V352"/>
<dbReference type="EC" id="3.1.4.52" evidence="4"/>
<dbReference type="RefSeq" id="WP_146567324.1">
    <property type="nucleotide sequence ID" value="NZ_SIHJ01000003.1"/>
</dbReference>
<dbReference type="PANTHER" id="PTHR43155">
    <property type="entry name" value="CYCLIC DI-GMP PHOSPHODIESTERASE PA4108-RELATED"/>
    <property type="match status" value="1"/>
</dbReference>
<dbReference type="InterPro" id="IPR006674">
    <property type="entry name" value="HD_domain"/>
</dbReference>
<protein>
    <submittedName>
        <fullName evidence="4">Cyclic di-GMP phosphodiesterase response regulator RpfG</fullName>
        <ecNumber evidence="4">3.1.4.52</ecNumber>
    </submittedName>
</protein>
<feature type="domain" description="HD" evidence="2">
    <location>
        <begin position="381"/>
        <end position="503"/>
    </location>
</feature>
<dbReference type="PANTHER" id="PTHR43155:SF2">
    <property type="entry name" value="CYCLIC DI-GMP PHOSPHODIESTERASE PA4108"/>
    <property type="match status" value="1"/>
</dbReference>
<dbReference type="Gene3D" id="3.30.450.40">
    <property type="match status" value="1"/>
</dbReference>
<feature type="domain" description="HD-GYP" evidence="3">
    <location>
        <begin position="359"/>
        <end position="554"/>
    </location>
</feature>
<feature type="region of interest" description="Disordered" evidence="1">
    <location>
        <begin position="1"/>
        <end position="30"/>
    </location>
</feature>
<comment type="caution">
    <text evidence="4">The sequence shown here is derived from an EMBL/GenBank/DDBJ whole genome shotgun (WGS) entry which is preliminary data.</text>
</comment>
<dbReference type="Gene3D" id="1.10.3210.10">
    <property type="entry name" value="Hypothetical protein af1432"/>
    <property type="match status" value="1"/>
</dbReference>
<proteinExistence type="predicted"/>
<dbReference type="Pfam" id="PF13487">
    <property type="entry name" value="HD_5"/>
    <property type="match status" value="1"/>
</dbReference>
<accession>A0A5C5V352</accession>
<evidence type="ECO:0000313" key="4">
    <source>
        <dbReference type="EMBL" id="TWT32172.1"/>
    </source>
</evidence>
<dbReference type="CDD" id="cd00077">
    <property type="entry name" value="HDc"/>
    <property type="match status" value="1"/>
</dbReference>
<dbReference type="EMBL" id="SIHJ01000003">
    <property type="protein sequence ID" value="TWT32172.1"/>
    <property type="molecule type" value="Genomic_DNA"/>
</dbReference>
<evidence type="ECO:0000256" key="1">
    <source>
        <dbReference type="SAM" id="MobiDB-lite"/>
    </source>
</evidence>
<dbReference type="SUPFAM" id="SSF109604">
    <property type="entry name" value="HD-domain/PDEase-like"/>
    <property type="match status" value="1"/>
</dbReference>
<gene>
    <name evidence="4" type="primary">rpfG_4</name>
    <name evidence="4" type="ORF">KOR34_39330</name>
</gene>
<dbReference type="InterPro" id="IPR003607">
    <property type="entry name" value="HD/PDEase_dom"/>
</dbReference>
<dbReference type="SMART" id="SM00471">
    <property type="entry name" value="HDc"/>
    <property type="match status" value="1"/>
</dbReference>
<sequence>MPRSIAPPADPALPASKPPGTPTPWAESPDVEPLVRRLEKAFGQSFFVLDTANDTVHHTSPGDLLFDVHARLPLFDQVARSGVPELVEDFAPLITLAVPLYLNDTPSERVAVSTFLTTTDYDDQQLAAAAQALGAAPTQAAEWALAREAWNPRGVIELAKALTVAAVQNAVAAEQRERMAEVSSHLLSTFDELNMLHRLTERLSIASSEAELGSQAIQWLADVVPVEGIVIANLPRESHRADADEQTPPLTIAQSFGPARLSAEDLPPLLDRLGPQARHTCVVLNATDTASGDWPAPGVRQLICVPVRNGDHTLGWVLAFNHTGADSDRAFGTVEASLVSSVAAILGVHAGNCRLFEEQKEFFSAMVRALSSAIDAKDPYTSGHSERVAELSVCLAEELGCGKAEVQTLYLAGLLHDIGKIGIEDQVLRKVGRLTEAEYEHIKTHPELGHRILRGIKQLDEVLPIVLHHHEAWDGTGYPAGLTGEECPRLARILAVADSIDAMGSDRPYRAGMPDEKLDEILHSGAGRQWDAEVIDAVFRVRNQVRAICRSGHPPATPAFAQAWHI</sequence>
<dbReference type="InterPro" id="IPR006675">
    <property type="entry name" value="HDIG_dom"/>
</dbReference>
<evidence type="ECO:0000259" key="2">
    <source>
        <dbReference type="PROSITE" id="PS51831"/>
    </source>
</evidence>
<reference evidence="4 5" key="1">
    <citation type="submission" date="2019-02" db="EMBL/GenBank/DDBJ databases">
        <title>Deep-cultivation of Planctomycetes and their phenomic and genomic characterization uncovers novel biology.</title>
        <authorList>
            <person name="Wiegand S."/>
            <person name="Jogler M."/>
            <person name="Boedeker C."/>
            <person name="Pinto D."/>
            <person name="Vollmers J."/>
            <person name="Rivas-Marin E."/>
            <person name="Kohn T."/>
            <person name="Peeters S.H."/>
            <person name="Heuer A."/>
            <person name="Rast P."/>
            <person name="Oberbeckmann S."/>
            <person name="Bunk B."/>
            <person name="Jeske O."/>
            <person name="Meyerdierks A."/>
            <person name="Storesund J.E."/>
            <person name="Kallscheuer N."/>
            <person name="Luecker S."/>
            <person name="Lage O.M."/>
            <person name="Pohl T."/>
            <person name="Merkel B.J."/>
            <person name="Hornburger P."/>
            <person name="Mueller R.-W."/>
            <person name="Bruemmer F."/>
            <person name="Labrenz M."/>
            <person name="Spormann A.M."/>
            <person name="Op Den Camp H."/>
            <person name="Overmann J."/>
            <person name="Amann R."/>
            <person name="Jetten M.S.M."/>
            <person name="Mascher T."/>
            <person name="Medema M.H."/>
            <person name="Devos D.P."/>
            <person name="Kaster A.-K."/>
            <person name="Ovreas L."/>
            <person name="Rohde M."/>
            <person name="Galperin M.Y."/>
            <person name="Jogler C."/>
        </authorList>
    </citation>
    <scope>NUCLEOTIDE SEQUENCE [LARGE SCALE GENOMIC DNA]</scope>
    <source>
        <strain evidence="4 5">KOR34</strain>
    </source>
</reference>
<dbReference type="OrthoDB" id="9804747at2"/>
<evidence type="ECO:0000259" key="3">
    <source>
        <dbReference type="PROSITE" id="PS51832"/>
    </source>
</evidence>
<keyword evidence="5" id="KW-1185">Reference proteome</keyword>
<name>A0A5C5V352_9BACT</name>
<dbReference type="SUPFAM" id="SSF55781">
    <property type="entry name" value="GAF domain-like"/>
    <property type="match status" value="1"/>
</dbReference>
<keyword evidence="4" id="KW-0378">Hydrolase</keyword>
<dbReference type="InterPro" id="IPR037522">
    <property type="entry name" value="HD_GYP_dom"/>
</dbReference>